<keyword evidence="2" id="KW-0378">Hydrolase</keyword>
<dbReference type="RefSeq" id="WP_065383222.1">
    <property type="nucleotide sequence ID" value="NZ_RBIM01000009.1"/>
</dbReference>
<dbReference type="AlphaFoldDB" id="A0A495CW86"/>
<keyword evidence="1" id="KW-0547">Nucleotide-binding</keyword>
<dbReference type="InterPro" id="IPR014016">
    <property type="entry name" value="UvrD-like_ATP-bd"/>
</dbReference>
<dbReference type="PANTHER" id="PTHR11070">
    <property type="entry name" value="UVRD / RECB / PCRA DNA HELICASE FAMILY MEMBER"/>
    <property type="match status" value="1"/>
</dbReference>
<evidence type="ECO:0000256" key="3">
    <source>
        <dbReference type="ARBA" id="ARBA00022806"/>
    </source>
</evidence>
<dbReference type="Pfam" id="PF00580">
    <property type="entry name" value="UvrD-helicase"/>
    <property type="match status" value="1"/>
</dbReference>
<comment type="caution">
    <text evidence="7">The sequence shown here is derived from an EMBL/GenBank/DDBJ whole genome shotgun (WGS) entry which is preliminary data.</text>
</comment>
<dbReference type="Proteomes" id="UP000273675">
    <property type="component" value="Unassembled WGS sequence"/>
</dbReference>
<organism evidence="7 8">
    <name type="scientific">Maricaulis maris</name>
    <dbReference type="NCBI Taxonomy" id="74318"/>
    <lineage>
        <taxon>Bacteria</taxon>
        <taxon>Pseudomonadati</taxon>
        <taxon>Pseudomonadota</taxon>
        <taxon>Alphaproteobacteria</taxon>
        <taxon>Maricaulales</taxon>
        <taxon>Maricaulaceae</taxon>
        <taxon>Maricaulis</taxon>
    </lineage>
</organism>
<dbReference type="GO" id="GO:0016787">
    <property type="term" value="F:hydrolase activity"/>
    <property type="evidence" value="ECO:0007669"/>
    <property type="project" value="UniProtKB-KW"/>
</dbReference>
<evidence type="ECO:0000313" key="8">
    <source>
        <dbReference type="Proteomes" id="UP000273675"/>
    </source>
</evidence>
<evidence type="ECO:0000256" key="1">
    <source>
        <dbReference type="ARBA" id="ARBA00022741"/>
    </source>
</evidence>
<dbReference type="EMBL" id="RBIM01000009">
    <property type="protein sequence ID" value="RKQ89626.1"/>
    <property type="molecule type" value="Genomic_DNA"/>
</dbReference>
<dbReference type="GO" id="GO:0043138">
    <property type="term" value="F:3'-5' DNA helicase activity"/>
    <property type="evidence" value="ECO:0007669"/>
    <property type="project" value="TreeGrafter"/>
</dbReference>
<sequence length="471" mass="50816">MADIDLLKIDCGSVSAPAGCGKTHLIASALQRHDDAKPVLILTHTNAGVAALRARLTHLGVSQRAYRITTIDGWAMRLIGTFPLRSGHAGGILDLTDPRNDYPAIRQGTVNILDGGHLGDVLKATYARLLVDEYQDCIVEQHAMVSKIAEVLPTCVLGDPMQAIFGWGTNVLVDWEADVQLRFPPAGELDTPWRWRNVGTERFGRWLLAVRAALQAGQPIDLREAPPEVEVIAVTGDEDVQNQTRAANTRAPNEGGNVLIVCDARRPPRHREIAARARGAVVVENADLTDFIRFAASFDMHAATAADDLIDFAGSTMTGVGAAQMKQRLRVLFAGRERSPPNDAEAAALAFARAPSPTAAVTLLVEINRQAGVFPLRPALVRSAIQAFNGCVDAKDFHEMAVRAREQSRVKGRTLPRRAVGSTLLLKGLEADVAVIIDTDLLSARDLYVAMTRGSRKLVICTANPVLTPAV</sequence>
<keyword evidence="3 7" id="KW-0347">Helicase</keyword>
<dbReference type="GO" id="GO:0000725">
    <property type="term" value="P:recombinational repair"/>
    <property type="evidence" value="ECO:0007669"/>
    <property type="project" value="TreeGrafter"/>
</dbReference>
<proteinExistence type="predicted"/>
<gene>
    <name evidence="7" type="ORF">C7435_3331</name>
</gene>
<protein>
    <recommendedName>
        <fullName evidence="5">DNA 3'-5' helicase II</fullName>
    </recommendedName>
</protein>
<dbReference type="InterPro" id="IPR027417">
    <property type="entry name" value="P-loop_NTPase"/>
</dbReference>
<dbReference type="GO" id="GO:0005524">
    <property type="term" value="F:ATP binding"/>
    <property type="evidence" value="ECO:0007669"/>
    <property type="project" value="UniProtKB-KW"/>
</dbReference>
<dbReference type="InterPro" id="IPR000212">
    <property type="entry name" value="DNA_helicase_UvrD/REP"/>
</dbReference>
<dbReference type="PANTHER" id="PTHR11070:SF2">
    <property type="entry name" value="ATP-DEPENDENT DNA HELICASE SRS2"/>
    <property type="match status" value="1"/>
</dbReference>
<evidence type="ECO:0000259" key="6">
    <source>
        <dbReference type="Pfam" id="PF00580"/>
    </source>
</evidence>
<reference evidence="7 8" key="1">
    <citation type="submission" date="2018-10" db="EMBL/GenBank/DDBJ databases">
        <title>Genomic Encyclopedia of Type Strains, Phase IV (KMG-IV): sequencing the most valuable type-strain genomes for metagenomic binning, comparative biology and taxonomic classification.</title>
        <authorList>
            <person name="Goeker M."/>
        </authorList>
    </citation>
    <scope>NUCLEOTIDE SEQUENCE [LARGE SCALE GENOMIC DNA]</scope>
    <source>
        <strain evidence="7 8">DSM 4734</strain>
    </source>
</reference>
<evidence type="ECO:0000256" key="2">
    <source>
        <dbReference type="ARBA" id="ARBA00022801"/>
    </source>
</evidence>
<keyword evidence="4" id="KW-0067">ATP-binding</keyword>
<evidence type="ECO:0000256" key="4">
    <source>
        <dbReference type="ARBA" id="ARBA00022840"/>
    </source>
</evidence>
<dbReference type="Gene3D" id="3.40.50.300">
    <property type="entry name" value="P-loop containing nucleotide triphosphate hydrolases"/>
    <property type="match status" value="1"/>
</dbReference>
<evidence type="ECO:0000313" key="7">
    <source>
        <dbReference type="EMBL" id="RKQ89626.1"/>
    </source>
</evidence>
<dbReference type="GO" id="GO:0003677">
    <property type="term" value="F:DNA binding"/>
    <property type="evidence" value="ECO:0007669"/>
    <property type="project" value="InterPro"/>
</dbReference>
<feature type="domain" description="UvrD-like helicase ATP-binding" evidence="6">
    <location>
        <begin position="120"/>
        <end position="167"/>
    </location>
</feature>
<accession>A0A495CW86</accession>
<dbReference type="OrthoDB" id="7211215at2"/>
<dbReference type="SUPFAM" id="SSF52540">
    <property type="entry name" value="P-loop containing nucleoside triphosphate hydrolases"/>
    <property type="match status" value="1"/>
</dbReference>
<evidence type="ECO:0000256" key="5">
    <source>
        <dbReference type="ARBA" id="ARBA00034923"/>
    </source>
</evidence>
<name>A0A495CW86_9PROT</name>